<reference evidence="1 2" key="1">
    <citation type="submission" date="2019-03" db="EMBL/GenBank/DDBJ databases">
        <title>Genomic Encyclopedia of Archaeal and Bacterial Type Strains, Phase II (KMG-II): from individual species to whole genera.</title>
        <authorList>
            <person name="Goeker M."/>
        </authorList>
    </citation>
    <scope>NUCLEOTIDE SEQUENCE [LARGE SCALE GENOMIC DNA]</scope>
    <source>
        <strain evidence="1 2">DSM 19034</strain>
    </source>
</reference>
<name>A0A4R6IBE8_9SPHI</name>
<evidence type="ECO:0008006" key="3">
    <source>
        <dbReference type="Google" id="ProtNLM"/>
    </source>
</evidence>
<sequence length="118" mass="13511">MYIKTVVDGLLKERNRNLSWLAKQMNRTFDGLKLSLVKGSIKYTDLQNMANILEVQPKVFFEDNTALYEAKKARNILAEKTGEYSAVKRDLENCAELVTTLKAQIKDKEKIISLLNKS</sequence>
<proteinExistence type="predicted"/>
<organism evidence="1 2">
    <name type="scientific">Pedobacter duraquae</name>
    <dbReference type="NCBI Taxonomy" id="425511"/>
    <lineage>
        <taxon>Bacteria</taxon>
        <taxon>Pseudomonadati</taxon>
        <taxon>Bacteroidota</taxon>
        <taxon>Sphingobacteriia</taxon>
        <taxon>Sphingobacteriales</taxon>
        <taxon>Sphingobacteriaceae</taxon>
        <taxon>Pedobacter</taxon>
    </lineage>
</organism>
<dbReference type="AlphaFoldDB" id="A0A4R6IBE8"/>
<dbReference type="EMBL" id="SNWM01000007">
    <property type="protein sequence ID" value="TDO19262.1"/>
    <property type="molecule type" value="Genomic_DNA"/>
</dbReference>
<protein>
    <recommendedName>
        <fullName evidence="3">HTH cro/C1-type domain-containing protein</fullName>
    </recommendedName>
</protein>
<keyword evidence="2" id="KW-1185">Reference proteome</keyword>
<evidence type="ECO:0000313" key="1">
    <source>
        <dbReference type="EMBL" id="TDO19262.1"/>
    </source>
</evidence>
<accession>A0A4R6IBE8</accession>
<gene>
    <name evidence="1" type="ORF">CLV32_4501</name>
</gene>
<comment type="caution">
    <text evidence="1">The sequence shown here is derived from an EMBL/GenBank/DDBJ whole genome shotgun (WGS) entry which is preliminary data.</text>
</comment>
<evidence type="ECO:0000313" key="2">
    <source>
        <dbReference type="Proteomes" id="UP000295499"/>
    </source>
</evidence>
<dbReference type="RefSeq" id="WP_133559101.1">
    <property type="nucleotide sequence ID" value="NZ_SNWM01000007.1"/>
</dbReference>
<dbReference type="Proteomes" id="UP000295499">
    <property type="component" value="Unassembled WGS sequence"/>
</dbReference>
<dbReference type="OrthoDB" id="770167at2"/>